<feature type="transmembrane region" description="Helical" evidence="1">
    <location>
        <begin position="371"/>
        <end position="389"/>
    </location>
</feature>
<keyword evidence="1" id="KW-0472">Membrane</keyword>
<reference evidence="2" key="1">
    <citation type="submission" date="2018-05" db="EMBL/GenBank/DDBJ databases">
        <authorList>
            <person name="Lanie J.A."/>
            <person name="Ng W.-L."/>
            <person name="Kazmierczak K.M."/>
            <person name="Andrzejewski T.M."/>
            <person name="Davidsen T.M."/>
            <person name="Wayne K.J."/>
            <person name="Tettelin H."/>
            <person name="Glass J.I."/>
            <person name="Rusch D."/>
            <person name="Podicherti R."/>
            <person name="Tsui H.-C.T."/>
            <person name="Winkler M.E."/>
        </authorList>
    </citation>
    <scope>NUCLEOTIDE SEQUENCE</scope>
    <source>
        <strain evidence="2">O23_G3516</strain>
    </source>
</reference>
<feature type="transmembrane region" description="Helical" evidence="1">
    <location>
        <begin position="20"/>
        <end position="38"/>
    </location>
</feature>
<feature type="transmembrane region" description="Helical" evidence="1">
    <location>
        <begin position="102"/>
        <end position="121"/>
    </location>
</feature>
<feature type="transmembrane region" description="Helical" evidence="1">
    <location>
        <begin position="340"/>
        <end position="359"/>
    </location>
</feature>
<feature type="transmembrane region" description="Helical" evidence="1">
    <location>
        <begin position="278"/>
        <end position="298"/>
    </location>
</feature>
<name>A0A2Z4BVM3_CITFR</name>
<organism evidence="2">
    <name type="scientific">Citrobacter freundii</name>
    <dbReference type="NCBI Taxonomy" id="546"/>
    <lineage>
        <taxon>Bacteria</taxon>
        <taxon>Pseudomonadati</taxon>
        <taxon>Pseudomonadota</taxon>
        <taxon>Gammaproteobacteria</taxon>
        <taxon>Enterobacterales</taxon>
        <taxon>Enterobacteriaceae</taxon>
        <taxon>Citrobacter</taxon>
        <taxon>Citrobacter freundii complex</taxon>
    </lineage>
</organism>
<feature type="transmembrane region" description="Helical" evidence="1">
    <location>
        <begin position="256"/>
        <end position="272"/>
    </location>
</feature>
<keyword evidence="1" id="KW-0812">Transmembrane</keyword>
<feature type="transmembrane region" description="Helical" evidence="1">
    <location>
        <begin position="176"/>
        <end position="198"/>
    </location>
</feature>
<feature type="transmembrane region" description="Helical" evidence="1">
    <location>
        <begin position="78"/>
        <end position="96"/>
    </location>
</feature>
<keyword evidence="1" id="KW-1133">Transmembrane helix</keyword>
<proteinExistence type="predicted"/>
<evidence type="ECO:0000313" key="2">
    <source>
        <dbReference type="EMBL" id="AWU66675.1"/>
    </source>
</evidence>
<feature type="transmembrane region" description="Helical" evidence="1">
    <location>
        <begin position="417"/>
        <end position="436"/>
    </location>
</feature>
<feature type="transmembrane region" description="Helical" evidence="1">
    <location>
        <begin position="394"/>
        <end position="411"/>
    </location>
</feature>
<gene>
    <name evidence="2" type="primary">wzy</name>
</gene>
<sequence length="440" mass="50168">MIQSTVHQASKRGLVKYLPIYFALFLSVALLFCEYTAPSAVYKIFIEIVSSFLSAILLVVIIYFYIKRASFFSLQLMYSYAFSLIIGIPAIYLLNFSEPRNGFELVCLWCILLNVILYFSCFSSKTINQKNEVNNIFIIIFFVVGICQLIKTFVYFKFIINSGLGHLAIYTEGEALIAQVPFLIRAISGLSLIMSLATFYYKTPVYLKWISFLLLASELLIGIRSKFFFSFLCIITLSLYANRNSIKKQFIKVSKVRYLVIGFILFSLISYFREGYEINFISYLVIVLDSLSSTLAGLQDLFLLPASQGWDNIDPNIILTQIFPISGFSFISDLQIYKQFSMIVLGDISSGIALSSSGILETTILSVKFNFFIYLTYLLLMLFFIQYCLNSSRTFLNFIAIAMLPGLFYSIRGELILPFSYVIKSLPIIILAPFLTSRIK</sequence>
<feature type="transmembrane region" description="Helical" evidence="1">
    <location>
        <begin position="227"/>
        <end position="244"/>
    </location>
</feature>
<accession>A0A2Z4BVM3</accession>
<dbReference type="AlphaFoldDB" id="A0A2Z4BVM3"/>
<feature type="transmembrane region" description="Helical" evidence="1">
    <location>
        <begin position="133"/>
        <end position="156"/>
    </location>
</feature>
<dbReference type="EMBL" id="MH325896">
    <property type="protein sequence ID" value="AWU66675.1"/>
    <property type="molecule type" value="Genomic_DNA"/>
</dbReference>
<protein>
    <submittedName>
        <fullName evidence="2">Polymerase</fullName>
    </submittedName>
</protein>
<evidence type="ECO:0000256" key="1">
    <source>
        <dbReference type="SAM" id="Phobius"/>
    </source>
</evidence>
<feature type="transmembrane region" description="Helical" evidence="1">
    <location>
        <begin position="44"/>
        <end position="66"/>
    </location>
</feature>